<organism evidence="2 3">
    <name type="scientific">Exidia glandulosa HHB12029</name>
    <dbReference type="NCBI Taxonomy" id="1314781"/>
    <lineage>
        <taxon>Eukaryota</taxon>
        <taxon>Fungi</taxon>
        <taxon>Dikarya</taxon>
        <taxon>Basidiomycota</taxon>
        <taxon>Agaricomycotina</taxon>
        <taxon>Agaricomycetes</taxon>
        <taxon>Auriculariales</taxon>
        <taxon>Exidiaceae</taxon>
        <taxon>Exidia</taxon>
    </lineage>
</organism>
<reference evidence="2 3" key="1">
    <citation type="journal article" date="2016" name="Mol. Biol. Evol.">
        <title>Comparative Genomics of Early-Diverging Mushroom-Forming Fungi Provides Insights into the Origins of Lignocellulose Decay Capabilities.</title>
        <authorList>
            <person name="Nagy L.G."/>
            <person name="Riley R."/>
            <person name="Tritt A."/>
            <person name="Adam C."/>
            <person name="Daum C."/>
            <person name="Floudas D."/>
            <person name="Sun H."/>
            <person name="Yadav J.S."/>
            <person name="Pangilinan J."/>
            <person name="Larsson K.H."/>
            <person name="Matsuura K."/>
            <person name="Barry K."/>
            <person name="Labutti K."/>
            <person name="Kuo R."/>
            <person name="Ohm R.A."/>
            <person name="Bhattacharya S.S."/>
            <person name="Shirouzu T."/>
            <person name="Yoshinaga Y."/>
            <person name="Martin F.M."/>
            <person name="Grigoriev I.V."/>
            <person name="Hibbett D.S."/>
        </authorList>
    </citation>
    <scope>NUCLEOTIDE SEQUENCE [LARGE SCALE GENOMIC DNA]</scope>
    <source>
        <strain evidence="2 3">HHB12029</strain>
    </source>
</reference>
<protein>
    <submittedName>
        <fullName evidence="2">Uncharacterized protein</fullName>
    </submittedName>
</protein>
<keyword evidence="3" id="KW-1185">Reference proteome</keyword>
<feature type="compositionally biased region" description="Low complexity" evidence="1">
    <location>
        <begin position="280"/>
        <end position="296"/>
    </location>
</feature>
<dbReference type="AlphaFoldDB" id="A0A165CGI0"/>
<evidence type="ECO:0000313" key="2">
    <source>
        <dbReference type="EMBL" id="KZV82408.1"/>
    </source>
</evidence>
<gene>
    <name evidence="2" type="ORF">EXIGLDRAFT_729767</name>
</gene>
<sequence length="436" mass="47453">MSRESDLPRTDPVAQREVPNRYSRLLEAVSGGHTLFKPQSNVLPQRGGVIGDGGYIDKGRFIWLFNVFDSAPEGIPGLDWSEVDDIVSQAELNTTVLKSSTASSVRFHASAGTDTATLPLSLPPTSIEPKVSSKESAFAFLAFAGKERQVRILKRPGRTKLKEWLARHYDQLYNLYEGDVVLVCETVQSSGWLGGLAYHGLNSVSGDVEITAPGFAFGAGFTRERETELGLMCTCGPGSEAWTVDSPPIYTVIIGLVVARRQRVARIRRKLIALFASHGGQSESSPVSGVSQSPSSNMNAAHSNPGPSNSYTGLESAPPPCDHNITVDVESASDTSQRECGDDNVLDRILEEALARHSDAHIAVADWSLIGTYTNNFGELPDAPALRFSVEWRTLENEERVLHVLGIMPTREPHQLPEIFWSQPLLAPSTSFPESL</sequence>
<evidence type="ECO:0000313" key="3">
    <source>
        <dbReference type="Proteomes" id="UP000077266"/>
    </source>
</evidence>
<dbReference type="InParanoid" id="A0A165CGI0"/>
<proteinExistence type="predicted"/>
<accession>A0A165CGI0</accession>
<evidence type="ECO:0000256" key="1">
    <source>
        <dbReference type="SAM" id="MobiDB-lite"/>
    </source>
</evidence>
<dbReference type="EMBL" id="KV426326">
    <property type="protein sequence ID" value="KZV82408.1"/>
    <property type="molecule type" value="Genomic_DNA"/>
</dbReference>
<dbReference type="OrthoDB" id="3222453at2759"/>
<feature type="compositionally biased region" description="Polar residues" evidence="1">
    <location>
        <begin position="297"/>
        <end position="313"/>
    </location>
</feature>
<feature type="region of interest" description="Disordered" evidence="1">
    <location>
        <begin position="279"/>
        <end position="341"/>
    </location>
</feature>
<name>A0A165CGI0_EXIGL</name>
<dbReference type="Proteomes" id="UP000077266">
    <property type="component" value="Unassembled WGS sequence"/>
</dbReference>